<dbReference type="SUPFAM" id="SSF46785">
    <property type="entry name" value="Winged helix' DNA-binding domain"/>
    <property type="match status" value="1"/>
</dbReference>
<reference evidence="5 6" key="1">
    <citation type="submission" date="2018-07" db="EMBL/GenBank/DDBJ databases">
        <title>Genomic Encyclopedia of Type Strains, Phase IV (KMG-IV): sequencing the most valuable type-strain genomes for metagenomic binning, comparative biology and taxonomic classification.</title>
        <authorList>
            <person name="Goeker M."/>
        </authorList>
    </citation>
    <scope>NUCLEOTIDE SEQUENCE [LARGE SCALE GENOMIC DNA]</scope>
    <source>
        <strain evidence="5 6">DSM 4134</strain>
    </source>
</reference>
<dbReference type="InterPro" id="IPR036388">
    <property type="entry name" value="WH-like_DNA-bd_sf"/>
</dbReference>
<evidence type="ECO:0000256" key="3">
    <source>
        <dbReference type="ARBA" id="ARBA00023163"/>
    </source>
</evidence>
<dbReference type="EMBL" id="QREG01000006">
    <property type="protein sequence ID" value="REE00139.1"/>
    <property type="molecule type" value="Genomic_DNA"/>
</dbReference>
<proteinExistence type="predicted"/>
<organism evidence="5 6">
    <name type="scientific">Marinoscillum furvescens DSM 4134</name>
    <dbReference type="NCBI Taxonomy" id="1122208"/>
    <lineage>
        <taxon>Bacteria</taxon>
        <taxon>Pseudomonadati</taxon>
        <taxon>Bacteroidota</taxon>
        <taxon>Cytophagia</taxon>
        <taxon>Cytophagales</taxon>
        <taxon>Reichenbachiellaceae</taxon>
        <taxon>Marinoscillum</taxon>
    </lineage>
</organism>
<dbReference type="Gene3D" id="1.10.10.10">
    <property type="entry name" value="Winged helix-like DNA-binding domain superfamily/Winged helix DNA-binding domain"/>
    <property type="match status" value="1"/>
</dbReference>
<dbReference type="PANTHER" id="PTHR33204:SF29">
    <property type="entry name" value="TRANSCRIPTIONAL REGULATOR"/>
    <property type="match status" value="1"/>
</dbReference>
<dbReference type="InterPro" id="IPR036390">
    <property type="entry name" value="WH_DNA-bd_sf"/>
</dbReference>
<feature type="domain" description="HTH hxlR-type" evidence="4">
    <location>
        <begin position="7"/>
        <end position="105"/>
    </location>
</feature>
<dbReference type="Pfam" id="PF01638">
    <property type="entry name" value="HxlR"/>
    <property type="match status" value="1"/>
</dbReference>
<dbReference type="PROSITE" id="PS51118">
    <property type="entry name" value="HTH_HXLR"/>
    <property type="match status" value="1"/>
</dbReference>
<gene>
    <name evidence="5" type="ORF">C7460_10678</name>
</gene>
<dbReference type="InterPro" id="IPR002577">
    <property type="entry name" value="HTH_HxlR"/>
</dbReference>
<evidence type="ECO:0000256" key="2">
    <source>
        <dbReference type="ARBA" id="ARBA00023125"/>
    </source>
</evidence>
<dbReference type="AlphaFoldDB" id="A0A3D9L3V7"/>
<accession>A0A3D9L3V7</accession>
<dbReference type="GO" id="GO:0003677">
    <property type="term" value="F:DNA binding"/>
    <property type="evidence" value="ECO:0007669"/>
    <property type="project" value="UniProtKB-KW"/>
</dbReference>
<comment type="caution">
    <text evidence="5">The sequence shown here is derived from an EMBL/GenBank/DDBJ whole genome shotgun (WGS) entry which is preliminary data.</text>
</comment>
<keyword evidence="3" id="KW-0804">Transcription</keyword>
<name>A0A3D9L3V7_MARFU</name>
<sequence>MKEKFICPLHYTMELIGSKWKPLLLFHLLSGPLRAGELQQSISGISNKMFTQNIRELERDGLVERTVFAEVPPRVEYMLTNRGKSLEHILRQMDEWGAEELKSFASGDK</sequence>
<dbReference type="RefSeq" id="WP_115867664.1">
    <property type="nucleotide sequence ID" value="NZ_QREG01000006.1"/>
</dbReference>
<evidence type="ECO:0000259" key="4">
    <source>
        <dbReference type="PROSITE" id="PS51118"/>
    </source>
</evidence>
<keyword evidence="6" id="KW-1185">Reference proteome</keyword>
<keyword evidence="2" id="KW-0238">DNA-binding</keyword>
<protein>
    <submittedName>
        <fullName evidence="5">HxlR family transcriptional regulator</fullName>
    </submittedName>
</protein>
<keyword evidence="1" id="KW-0805">Transcription regulation</keyword>
<evidence type="ECO:0000256" key="1">
    <source>
        <dbReference type="ARBA" id="ARBA00023015"/>
    </source>
</evidence>
<evidence type="ECO:0000313" key="6">
    <source>
        <dbReference type="Proteomes" id="UP000256779"/>
    </source>
</evidence>
<evidence type="ECO:0000313" key="5">
    <source>
        <dbReference type="EMBL" id="REE00139.1"/>
    </source>
</evidence>
<dbReference type="PANTHER" id="PTHR33204">
    <property type="entry name" value="TRANSCRIPTIONAL REGULATOR, MARR FAMILY"/>
    <property type="match status" value="1"/>
</dbReference>
<dbReference type="Proteomes" id="UP000256779">
    <property type="component" value="Unassembled WGS sequence"/>
</dbReference>
<dbReference type="OrthoDB" id="8231503at2"/>